<gene>
    <name evidence="2" type="ORF">JQN70_19085</name>
</gene>
<accession>A0ABS2CRS7</accession>
<proteinExistence type="predicted"/>
<dbReference type="Pfam" id="PF01047">
    <property type="entry name" value="MarR"/>
    <property type="match status" value="1"/>
</dbReference>
<dbReference type="PANTHER" id="PTHR39515">
    <property type="entry name" value="CONSERVED PROTEIN"/>
    <property type="match status" value="1"/>
</dbReference>
<organism evidence="2 3">
    <name type="scientific">Phycicoccus sonneratiae</name>
    <dbReference type="NCBI Taxonomy" id="2807628"/>
    <lineage>
        <taxon>Bacteria</taxon>
        <taxon>Bacillati</taxon>
        <taxon>Actinomycetota</taxon>
        <taxon>Actinomycetes</taxon>
        <taxon>Micrococcales</taxon>
        <taxon>Intrasporangiaceae</taxon>
        <taxon>Phycicoccus</taxon>
    </lineage>
</organism>
<sequence length="170" mass="18051">MFGPARELRCIGFLCIVERVSTDDLADDLLRSAARLSRWASRHAAHDLPWAQARVLSLVEELGPARITTLAAADDTSQPTMTTQVQRLEAEGFVTRSSDPADARASLVELTPSGTAALAAARRARARTLEPVLTGLDADPARVRAAVDLLVELVEATRTAAVPEPAGTAS</sequence>
<keyword evidence="3" id="KW-1185">Reference proteome</keyword>
<feature type="domain" description="HTH marR-type" evidence="1">
    <location>
        <begin position="22"/>
        <end position="155"/>
    </location>
</feature>
<dbReference type="EMBL" id="JAFDVD010000027">
    <property type="protein sequence ID" value="MBM6402505.1"/>
    <property type="molecule type" value="Genomic_DNA"/>
</dbReference>
<dbReference type="Proteomes" id="UP001430172">
    <property type="component" value="Unassembled WGS sequence"/>
</dbReference>
<dbReference type="InterPro" id="IPR036390">
    <property type="entry name" value="WH_DNA-bd_sf"/>
</dbReference>
<dbReference type="SUPFAM" id="SSF46785">
    <property type="entry name" value="Winged helix' DNA-binding domain"/>
    <property type="match status" value="1"/>
</dbReference>
<dbReference type="SMART" id="SM00347">
    <property type="entry name" value="HTH_MARR"/>
    <property type="match status" value="1"/>
</dbReference>
<reference evidence="2" key="1">
    <citation type="submission" date="2021-02" db="EMBL/GenBank/DDBJ databases">
        <title>Phycicoccus sp. MQZ13P-5T, whole genome shotgun sequence.</title>
        <authorList>
            <person name="Tuo L."/>
        </authorList>
    </citation>
    <scope>NUCLEOTIDE SEQUENCE</scope>
    <source>
        <strain evidence="2">MQZ13P-5</strain>
    </source>
</reference>
<dbReference type="PANTHER" id="PTHR39515:SF2">
    <property type="entry name" value="HTH-TYPE TRANSCRIPTIONAL REGULATOR RV0880"/>
    <property type="match status" value="1"/>
</dbReference>
<dbReference type="InterPro" id="IPR000835">
    <property type="entry name" value="HTH_MarR-typ"/>
</dbReference>
<name>A0ABS2CRS7_9MICO</name>
<evidence type="ECO:0000259" key="1">
    <source>
        <dbReference type="PROSITE" id="PS50995"/>
    </source>
</evidence>
<dbReference type="Gene3D" id="1.10.10.10">
    <property type="entry name" value="Winged helix-like DNA-binding domain superfamily/Winged helix DNA-binding domain"/>
    <property type="match status" value="1"/>
</dbReference>
<evidence type="ECO:0000313" key="3">
    <source>
        <dbReference type="Proteomes" id="UP001430172"/>
    </source>
</evidence>
<dbReference type="InterPro" id="IPR036388">
    <property type="entry name" value="WH-like_DNA-bd_sf"/>
</dbReference>
<dbReference type="PROSITE" id="PS50995">
    <property type="entry name" value="HTH_MARR_2"/>
    <property type="match status" value="1"/>
</dbReference>
<dbReference type="InterPro" id="IPR052526">
    <property type="entry name" value="HTH-type_Bedaq_tolerance"/>
</dbReference>
<comment type="caution">
    <text evidence="2">The sequence shown here is derived from an EMBL/GenBank/DDBJ whole genome shotgun (WGS) entry which is preliminary data.</text>
</comment>
<evidence type="ECO:0000313" key="2">
    <source>
        <dbReference type="EMBL" id="MBM6402505.1"/>
    </source>
</evidence>
<protein>
    <submittedName>
        <fullName evidence="2">MarR family transcriptional regulator</fullName>
    </submittedName>
</protein>